<reference evidence="1" key="1">
    <citation type="submission" date="2021-12" db="EMBL/GenBank/DDBJ databases">
        <title>Prjna785345.</title>
        <authorList>
            <person name="Rujirawat T."/>
            <person name="Krajaejun T."/>
        </authorList>
    </citation>
    <scope>NUCLEOTIDE SEQUENCE</scope>
    <source>
        <strain evidence="1">Pi057C3</strain>
    </source>
</reference>
<dbReference type="InterPro" id="IPR051436">
    <property type="entry name" value="Autophagy-related_EPG5"/>
</dbReference>
<dbReference type="GO" id="GO:0005737">
    <property type="term" value="C:cytoplasm"/>
    <property type="evidence" value="ECO:0007669"/>
    <property type="project" value="TreeGrafter"/>
</dbReference>
<name>A0AAD5QC23_PYTIN</name>
<dbReference type="GO" id="GO:0097352">
    <property type="term" value="P:autophagosome maturation"/>
    <property type="evidence" value="ECO:0007669"/>
    <property type="project" value="TreeGrafter"/>
</dbReference>
<dbReference type="AlphaFoldDB" id="A0AAD5QC23"/>
<accession>A0AAD5QC23</accession>
<dbReference type="PANTHER" id="PTHR31139">
    <property type="entry name" value="ECTOPIC P GRANULES PROTEIN 5 HOMOLOG"/>
    <property type="match status" value="1"/>
</dbReference>
<dbReference type="PANTHER" id="PTHR31139:SF4">
    <property type="entry name" value="ECTOPIC P GRANULES PROTEIN 5 HOMOLOG"/>
    <property type="match status" value="1"/>
</dbReference>
<comment type="caution">
    <text evidence="1">The sequence shown here is derived from an EMBL/GenBank/DDBJ whole genome shotgun (WGS) entry which is preliminary data.</text>
</comment>
<evidence type="ECO:0000313" key="2">
    <source>
        <dbReference type="Proteomes" id="UP001209570"/>
    </source>
</evidence>
<sequence length="267" mass="30653">MVALLHTMQKHSYISSEEQHLLCELLQKGYIGGWEATAKAKLSYVWSSSSMFHIINLTACERIGKAPMMTEAFASGMLSKLMGWLEKMHLIATTNALTEMKILFFAAEVTNFVFRVLADILPSDYKKQMLRELCNILLRFGNARRQHGIMKAIGIGGSLKYNVEFHVSCLTIGIFLRLQTRNGAPLRVEERIPYKMTRTTEKHLRSLEQLLSSKNCFQLQKRMEWMVEFLKSPSRSLADQDEFFVSLFSRIYPSHPWLLAKCITSTS</sequence>
<proteinExistence type="predicted"/>
<dbReference type="EMBL" id="JAKCXM010000080">
    <property type="protein sequence ID" value="KAJ0403510.1"/>
    <property type="molecule type" value="Genomic_DNA"/>
</dbReference>
<evidence type="ECO:0000313" key="1">
    <source>
        <dbReference type="EMBL" id="KAJ0403510.1"/>
    </source>
</evidence>
<gene>
    <name evidence="1" type="ORF">P43SY_010053</name>
</gene>
<organism evidence="1 2">
    <name type="scientific">Pythium insidiosum</name>
    <name type="common">Pythiosis disease agent</name>
    <dbReference type="NCBI Taxonomy" id="114742"/>
    <lineage>
        <taxon>Eukaryota</taxon>
        <taxon>Sar</taxon>
        <taxon>Stramenopiles</taxon>
        <taxon>Oomycota</taxon>
        <taxon>Peronosporomycetes</taxon>
        <taxon>Pythiales</taxon>
        <taxon>Pythiaceae</taxon>
        <taxon>Pythium</taxon>
    </lineage>
</organism>
<keyword evidence="2" id="KW-1185">Reference proteome</keyword>
<dbReference type="Proteomes" id="UP001209570">
    <property type="component" value="Unassembled WGS sequence"/>
</dbReference>
<protein>
    <submittedName>
        <fullName evidence="1">Uncharacterized protein</fullName>
    </submittedName>
</protein>